<dbReference type="Proteomes" id="UP000000753">
    <property type="component" value="Chromosome"/>
</dbReference>
<keyword evidence="7" id="KW-0813">Transport</keyword>
<dbReference type="eggNOG" id="COG0848">
    <property type="taxonomic scope" value="Bacteria"/>
</dbReference>
<dbReference type="PANTHER" id="PTHR30558">
    <property type="entry name" value="EXBD MEMBRANE COMPONENT OF PMF-DRIVEN MACROMOLECULE IMPORT SYSTEM"/>
    <property type="match status" value="1"/>
</dbReference>
<feature type="transmembrane region" description="Helical" evidence="8">
    <location>
        <begin position="12"/>
        <end position="32"/>
    </location>
</feature>
<dbReference type="EMBL" id="CP000472">
    <property type="protein sequence ID" value="ACJ29793.1"/>
    <property type="molecule type" value="Genomic_DNA"/>
</dbReference>
<dbReference type="AlphaFoldDB" id="B8CPT0"/>
<dbReference type="InterPro" id="IPR003400">
    <property type="entry name" value="ExbD"/>
</dbReference>
<accession>B8CPT0</accession>
<keyword evidence="3" id="KW-1003">Cell membrane</keyword>
<reference evidence="9 10" key="1">
    <citation type="journal article" date="2008" name="PLoS ONE">
        <title>Environmental adaptation: genomic analysis of the piezotolerant and psychrotolerant deep-sea iron reducing bacterium Shewanella piezotolerans WP3.</title>
        <authorList>
            <person name="Wang F."/>
            <person name="Wang J."/>
            <person name="Jian H."/>
            <person name="Zhang B."/>
            <person name="Li S."/>
            <person name="Wang F."/>
            <person name="Zeng X."/>
            <person name="Gao L."/>
            <person name="Bartlett D.H."/>
            <person name="Yu J."/>
            <person name="Hu S."/>
            <person name="Xiao X."/>
        </authorList>
    </citation>
    <scope>NUCLEOTIDE SEQUENCE [LARGE SCALE GENOMIC DNA]</scope>
    <source>
        <strain evidence="10">WP3 / JCM 13877</strain>
    </source>
</reference>
<proteinExistence type="inferred from homology"/>
<dbReference type="STRING" id="225849.swp_3078"/>
<keyword evidence="6 8" id="KW-0472">Membrane</keyword>
<name>B8CPT0_SHEPW</name>
<dbReference type="GO" id="GO:0022857">
    <property type="term" value="F:transmembrane transporter activity"/>
    <property type="evidence" value="ECO:0007669"/>
    <property type="project" value="InterPro"/>
</dbReference>
<keyword evidence="4 7" id="KW-0812">Transmembrane</keyword>
<dbReference type="RefSeq" id="WP_020913144.1">
    <property type="nucleotide sequence ID" value="NC_011566.1"/>
</dbReference>
<protein>
    <submittedName>
        <fullName evidence="9">Biopolymer transport exbD protein</fullName>
    </submittedName>
</protein>
<evidence type="ECO:0000256" key="2">
    <source>
        <dbReference type="ARBA" id="ARBA00005811"/>
    </source>
</evidence>
<dbReference type="HOGENOM" id="CLU_085305_3_5_6"/>
<evidence type="ECO:0000256" key="1">
    <source>
        <dbReference type="ARBA" id="ARBA00004162"/>
    </source>
</evidence>
<evidence type="ECO:0000256" key="7">
    <source>
        <dbReference type="RuleBase" id="RU003879"/>
    </source>
</evidence>
<comment type="similarity">
    <text evidence="2 7">Belongs to the ExbD/TolR family.</text>
</comment>
<evidence type="ECO:0000256" key="5">
    <source>
        <dbReference type="ARBA" id="ARBA00022989"/>
    </source>
</evidence>
<keyword evidence="10" id="KW-1185">Reference proteome</keyword>
<sequence length="132" mass="14845">MKLKTASRTRPQIGLTPLIDVVFILLIFFMLVTKMETYQSLALALSPLAGENHGEKDKKELPITLTASGEIIHQNQRYSLASFCQLVPHSSVSKLNLKIEFAVTTQQFVSAKETLLRHGYSNIEEWITPSEN</sequence>
<dbReference type="GO" id="GO:0015031">
    <property type="term" value="P:protein transport"/>
    <property type="evidence" value="ECO:0007669"/>
    <property type="project" value="UniProtKB-KW"/>
</dbReference>
<evidence type="ECO:0000313" key="10">
    <source>
        <dbReference type="Proteomes" id="UP000000753"/>
    </source>
</evidence>
<keyword evidence="5 8" id="KW-1133">Transmembrane helix</keyword>
<organism evidence="9 10">
    <name type="scientific">Shewanella piezotolerans (strain WP3 / JCM 13877)</name>
    <dbReference type="NCBI Taxonomy" id="225849"/>
    <lineage>
        <taxon>Bacteria</taxon>
        <taxon>Pseudomonadati</taxon>
        <taxon>Pseudomonadota</taxon>
        <taxon>Gammaproteobacteria</taxon>
        <taxon>Alteromonadales</taxon>
        <taxon>Shewanellaceae</taxon>
        <taxon>Shewanella</taxon>
    </lineage>
</organism>
<evidence type="ECO:0000256" key="6">
    <source>
        <dbReference type="ARBA" id="ARBA00023136"/>
    </source>
</evidence>
<evidence type="ECO:0000256" key="3">
    <source>
        <dbReference type="ARBA" id="ARBA00022475"/>
    </source>
</evidence>
<dbReference type="GO" id="GO:0005886">
    <property type="term" value="C:plasma membrane"/>
    <property type="evidence" value="ECO:0007669"/>
    <property type="project" value="UniProtKB-SubCell"/>
</dbReference>
<evidence type="ECO:0000313" key="9">
    <source>
        <dbReference type="EMBL" id="ACJ29793.1"/>
    </source>
</evidence>
<dbReference type="Pfam" id="PF02472">
    <property type="entry name" value="ExbD"/>
    <property type="match status" value="1"/>
</dbReference>
<comment type="subcellular location">
    <subcellularLocation>
        <location evidence="1">Cell membrane</location>
        <topology evidence="1">Single-pass membrane protein</topology>
    </subcellularLocation>
    <subcellularLocation>
        <location evidence="7">Cell membrane</location>
        <topology evidence="7">Single-pass type II membrane protein</topology>
    </subcellularLocation>
</comment>
<dbReference type="OrthoDB" id="9793581at2"/>
<dbReference type="PANTHER" id="PTHR30558:SF3">
    <property type="entry name" value="BIOPOLYMER TRANSPORT PROTEIN EXBD-RELATED"/>
    <property type="match status" value="1"/>
</dbReference>
<gene>
    <name evidence="9" type="ordered locus">swp_3078</name>
</gene>
<dbReference type="KEGG" id="swp:swp_3078"/>
<evidence type="ECO:0000256" key="8">
    <source>
        <dbReference type="SAM" id="Phobius"/>
    </source>
</evidence>
<keyword evidence="7" id="KW-0653">Protein transport</keyword>
<evidence type="ECO:0000256" key="4">
    <source>
        <dbReference type="ARBA" id="ARBA00022692"/>
    </source>
</evidence>